<comment type="caution">
    <text evidence="4">The sequence shown here is derived from an EMBL/GenBank/DDBJ whole genome shotgun (WGS) entry which is preliminary data.</text>
</comment>
<dbReference type="InterPro" id="IPR017850">
    <property type="entry name" value="Alkaline_phosphatase_core_sf"/>
</dbReference>
<name>A0AA35THG6_GEOBA</name>
<dbReference type="Proteomes" id="UP001174909">
    <property type="component" value="Unassembled WGS sequence"/>
</dbReference>
<dbReference type="InterPro" id="IPR050738">
    <property type="entry name" value="Sulfatase"/>
</dbReference>
<comment type="similarity">
    <text evidence="2">Belongs to the sulfatase family.</text>
</comment>
<sequence length="515" mass="58407">MNVIFIMNDTFRRDHLGCYGNAWIQTPNLDGFAQRAAVFEQFYAASYPTVPNRWDLATGRFGFPFRGWQPLSPGDMTWGQILSANSVHTQMIWDTPMLAMHDYNYTRGFGGLGFVHSQKGDPWITDPTLDIQLGAQPHKIRNIPGLQGYLRNHAARQFDREFCIGRGMSEAMDWLETNYNQESFFLYIDMWDPHEPFDCPWYDYALYADPDYDGDQMLYPEYGRPTYMTEAEAAHLRALYAGNVTLTDRWVGAFLDLAERLGLFKNTLIIWASDHGHLFGDHDLQGKPGAELGKLYEVTIRIPLLIHHPEGLGAGERVRGIVQPPDILPSILDFLGISTPSHIQGASFLPLMTGDAAKIRDYAFSSRFPPSAGTTGYTPVEGAAFDGWVGSDRNVEPSTITDDEWAYLCAPQGMPSELYNLKTDPDQKHNVVDAHPDVAERMRNAWIEFLTNHGAPETRIRPFQDANVEVHTPTSGTVYAFRDDQVNGSLSPLRDRRDVLRIKTMRRDRSGRFKR</sequence>
<evidence type="ECO:0000259" key="3">
    <source>
        <dbReference type="Pfam" id="PF00884"/>
    </source>
</evidence>
<dbReference type="AlphaFoldDB" id="A0AA35THG6"/>
<evidence type="ECO:0000313" key="5">
    <source>
        <dbReference type="Proteomes" id="UP001174909"/>
    </source>
</evidence>
<organism evidence="4 5">
    <name type="scientific">Geodia barretti</name>
    <name type="common">Barrett's horny sponge</name>
    <dbReference type="NCBI Taxonomy" id="519541"/>
    <lineage>
        <taxon>Eukaryota</taxon>
        <taxon>Metazoa</taxon>
        <taxon>Porifera</taxon>
        <taxon>Demospongiae</taxon>
        <taxon>Heteroscleromorpha</taxon>
        <taxon>Tetractinellida</taxon>
        <taxon>Astrophorina</taxon>
        <taxon>Geodiidae</taxon>
        <taxon>Geodia</taxon>
    </lineage>
</organism>
<evidence type="ECO:0000313" key="4">
    <source>
        <dbReference type="EMBL" id="CAI8047673.1"/>
    </source>
</evidence>
<dbReference type="PANTHER" id="PTHR42693:SF33">
    <property type="entry name" value="ARYLSULFATASE"/>
    <property type="match status" value="1"/>
</dbReference>
<dbReference type="Pfam" id="PF00884">
    <property type="entry name" value="Sulfatase"/>
    <property type="match status" value="1"/>
</dbReference>
<evidence type="ECO:0000256" key="1">
    <source>
        <dbReference type="ARBA" id="ARBA00001913"/>
    </source>
</evidence>
<dbReference type="EMBL" id="CASHTH010003672">
    <property type="protein sequence ID" value="CAI8047673.1"/>
    <property type="molecule type" value="Genomic_DNA"/>
</dbReference>
<reference evidence="4" key="1">
    <citation type="submission" date="2023-03" db="EMBL/GenBank/DDBJ databases">
        <authorList>
            <person name="Steffen K."/>
            <person name="Cardenas P."/>
        </authorList>
    </citation>
    <scope>NUCLEOTIDE SEQUENCE</scope>
</reference>
<dbReference type="GO" id="GO:0004065">
    <property type="term" value="F:arylsulfatase activity"/>
    <property type="evidence" value="ECO:0007669"/>
    <property type="project" value="TreeGrafter"/>
</dbReference>
<evidence type="ECO:0000256" key="2">
    <source>
        <dbReference type="ARBA" id="ARBA00008779"/>
    </source>
</evidence>
<comment type="cofactor">
    <cofactor evidence="1">
        <name>Ca(2+)</name>
        <dbReference type="ChEBI" id="CHEBI:29108"/>
    </cofactor>
</comment>
<dbReference type="CDD" id="cd16148">
    <property type="entry name" value="sulfatase_like"/>
    <property type="match status" value="1"/>
</dbReference>
<keyword evidence="5" id="KW-1185">Reference proteome</keyword>
<feature type="domain" description="Sulfatase N-terminal" evidence="3">
    <location>
        <begin position="2"/>
        <end position="337"/>
    </location>
</feature>
<dbReference type="SUPFAM" id="SSF53649">
    <property type="entry name" value="Alkaline phosphatase-like"/>
    <property type="match status" value="1"/>
</dbReference>
<proteinExistence type="inferred from homology"/>
<dbReference type="Gene3D" id="3.40.720.10">
    <property type="entry name" value="Alkaline Phosphatase, subunit A"/>
    <property type="match status" value="1"/>
</dbReference>
<protein>
    <submittedName>
        <fullName evidence="4">Arylsulfatase K</fullName>
    </submittedName>
</protein>
<accession>A0AA35THG6</accession>
<dbReference type="InterPro" id="IPR000917">
    <property type="entry name" value="Sulfatase_N"/>
</dbReference>
<gene>
    <name evidence="4" type="ORF">GBAR_LOCUS26376</name>
</gene>
<dbReference type="PANTHER" id="PTHR42693">
    <property type="entry name" value="ARYLSULFATASE FAMILY MEMBER"/>
    <property type="match status" value="1"/>
</dbReference>